<gene>
    <name evidence="2" type="ordered locus">Plabr_2879</name>
</gene>
<dbReference type="PANTHER" id="PTHR33495">
    <property type="entry name" value="ANTI-SIGMA FACTOR ANTAGONIST TM_1081-RELATED-RELATED"/>
    <property type="match status" value="1"/>
</dbReference>
<dbReference type="STRING" id="756272.Plabr_2879"/>
<dbReference type="CDD" id="cd07043">
    <property type="entry name" value="STAS_anti-anti-sigma_factors"/>
    <property type="match status" value="1"/>
</dbReference>
<accession>F0SFL8</accession>
<reference evidence="3" key="1">
    <citation type="submission" date="2011-02" db="EMBL/GenBank/DDBJ databases">
        <title>The complete genome of Planctomyces brasiliensis DSM 5305.</title>
        <authorList>
            <person name="Lucas S."/>
            <person name="Copeland A."/>
            <person name="Lapidus A."/>
            <person name="Bruce D."/>
            <person name="Goodwin L."/>
            <person name="Pitluck S."/>
            <person name="Kyrpides N."/>
            <person name="Mavromatis K."/>
            <person name="Pagani I."/>
            <person name="Ivanova N."/>
            <person name="Ovchinnikova G."/>
            <person name="Lu M."/>
            <person name="Detter J.C."/>
            <person name="Han C."/>
            <person name="Land M."/>
            <person name="Hauser L."/>
            <person name="Markowitz V."/>
            <person name="Cheng J.-F."/>
            <person name="Hugenholtz P."/>
            <person name="Woyke T."/>
            <person name="Wu D."/>
            <person name="Tindall B."/>
            <person name="Pomrenke H.G."/>
            <person name="Brambilla E."/>
            <person name="Klenk H.-P."/>
            <person name="Eisen J.A."/>
        </authorList>
    </citation>
    <scope>NUCLEOTIDE SEQUENCE [LARGE SCALE GENOMIC DNA]</scope>
    <source>
        <strain evidence="3">ATCC 49424 / DSM 5305 / JCM 21570 / NBRC 103401 / IFAM 1448</strain>
    </source>
</reference>
<dbReference type="Gene3D" id="3.30.750.24">
    <property type="entry name" value="STAS domain"/>
    <property type="match status" value="1"/>
</dbReference>
<keyword evidence="3" id="KW-1185">Reference proteome</keyword>
<dbReference type="AlphaFoldDB" id="F0SFL8"/>
<dbReference type="GO" id="GO:0043856">
    <property type="term" value="F:anti-sigma factor antagonist activity"/>
    <property type="evidence" value="ECO:0007669"/>
    <property type="project" value="TreeGrafter"/>
</dbReference>
<protein>
    <submittedName>
        <fullName evidence="2">Sulfate transporter/antisigma-factor antagonist STAS</fullName>
    </submittedName>
</protein>
<dbReference type="HOGENOM" id="CLU_115403_6_3_0"/>
<evidence type="ECO:0000313" key="2">
    <source>
        <dbReference type="EMBL" id="ADY60478.1"/>
    </source>
</evidence>
<evidence type="ECO:0000259" key="1">
    <source>
        <dbReference type="PROSITE" id="PS50801"/>
    </source>
</evidence>
<name>F0SFL8_RUBBR</name>
<dbReference type="PANTHER" id="PTHR33495:SF2">
    <property type="entry name" value="ANTI-SIGMA FACTOR ANTAGONIST TM_1081-RELATED"/>
    <property type="match status" value="1"/>
</dbReference>
<dbReference type="RefSeq" id="WP_013629200.1">
    <property type="nucleotide sequence ID" value="NC_015174.1"/>
</dbReference>
<dbReference type="InterPro" id="IPR036513">
    <property type="entry name" value="STAS_dom_sf"/>
</dbReference>
<dbReference type="Proteomes" id="UP000006860">
    <property type="component" value="Chromosome"/>
</dbReference>
<proteinExistence type="predicted"/>
<evidence type="ECO:0000313" key="3">
    <source>
        <dbReference type="Proteomes" id="UP000006860"/>
    </source>
</evidence>
<dbReference type="KEGG" id="pbs:Plabr_2879"/>
<dbReference type="EMBL" id="CP002546">
    <property type="protein sequence ID" value="ADY60478.1"/>
    <property type="molecule type" value="Genomic_DNA"/>
</dbReference>
<dbReference type="Pfam" id="PF01740">
    <property type="entry name" value="STAS"/>
    <property type="match status" value="1"/>
</dbReference>
<feature type="domain" description="STAS" evidence="1">
    <location>
        <begin position="5"/>
        <end position="119"/>
    </location>
</feature>
<dbReference type="InterPro" id="IPR002645">
    <property type="entry name" value="STAS_dom"/>
</dbReference>
<dbReference type="OrthoDB" id="280386at2"/>
<dbReference type="eggNOG" id="COG1366">
    <property type="taxonomic scope" value="Bacteria"/>
</dbReference>
<sequence length="123" mass="13645">MSPSDSFESEKDGSLVVVTFGSEYEAIDGTLVSQAEKNLLAAVDDDECRTLLIDMKNTRFFGSAFIESLIRVWNRMKVRDGSALKICNLQPYCEEVLTITHLNQIWGIHSSRQEAIASINSGA</sequence>
<organism evidence="2 3">
    <name type="scientific">Rubinisphaera brasiliensis (strain ATCC 49424 / DSM 5305 / JCM 21570 / IAM 15109 / NBRC 103401 / IFAM 1448)</name>
    <name type="common">Planctomyces brasiliensis</name>
    <dbReference type="NCBI Taxonomy" id="756272"/>
    <lineage>
        <taxon>Bacteria</taxon>
        <taxon>Pseudomonadati</taxon>
        <taxon>Planctomycetota</taxon>
        <taxon>Planctomycetia</taxon>
        <taxon>Planctomycetales</taxon>
        <taxon>Planctomycetaceae</taxon>
        <taxon>Rubinisphaera</taxon>
    </lineage>
</organism>
<dbReference type="PROSITE" id="PS50801">
    <property type="entry name" value="STAS"/>
    <property type="match status" value="1"/>
</dbReference>
<dbReference type="SUPFAM" id="SSF52091">
    <property type="entry name" value="SpoIIaa-like"/>
    <property type="match status" value="1"/>
</dbReference>